<dbReference type="OrthoDB" id="1274115at2759"/>
<proteinExistence type="inferred from homology"/>
<dbReference type="PANTHER" id="PTHR43976">
    <property type="entry name" value="SHORT CHAIN DEHYDROGENASE"/>
    <property type="match status" value="1"/>
</dbReference>
<dbReference type="EMBL" id="KN837255">
    <property type="protein sequence ID" value="KIJ30730.1"/>
    <property type="molecule type" value="Genomic_DNA"/>
</dbReference>
<dbReference type="AlphaFoldDB" id="A0A0C9UZX4"/>
<dbReference type="InterPro" id="IPR036291">
    <property type="entry name" value="NAD(P)-bd_dom_sf"/>
</dbReference>
<keyword evidence="5" id="KW-1185">Reference proteome</keyword>
<reference evidence="4 5" key="1">
    <citation type="submission" date="2014-06" db="EMBL/GenBank/DDBJ databases">
        <title>Evolutionary Origins and Diversification of the Mycorrhizal Mutualists.</title>
        <authorList>
            <consortium name="DOE Joint Genome Institute"/>
            <consortium name="Mycorrhizal Genomics Consortium"/>
            <person name="Kohler A."/>
            <person name="Kuo A."/>
            <person name="Nagy L.G."/>
            <person name="Floudas D."/>
            <person name="Copeland A."/>
            <person name="Barry K.W."/>
            <person name="Cichocki N."/>
            <person name="Veneault-Fourrey C."/>
            <person name="LaButti K."/>
            <person name="Lindquist E.A."/>
            <person name="Lipzen A."/>
            <person name="Lundell T."/>
            <person name="Morin E."/>
            <person name="Murat C."/>
            <person name="Riley R."/>
            <person name="Ohm R."/>
            <person name="Sun H."/>
            <person name="Tunlid A."/>
            <person name="Henrissat B."/>
            <person name="Grigoriev I.V."/>
            <person name="Hibbett D.S."/>
            <person name="Martin F."/>
        </authorList>
    </citation>
    <scope>NUCLEOTIDE SEQUENCE [LARGE SCALE GENOMIC DNA]</scope>
    <source>
        <strain evidence="4 5">SS14</strain>
    </source>
</reference>
<dbReference type="PRINTS" id="PR00081">
    <property type="entry name" value="GDHRDH"/>
</dbReference>
<dbReference type="PRINTS" id="PR00080">
    <property type="entry name" value="SDRFAMILY"/>
</dbReference>
<dbReference type="InterPro" id="IPR051911">
    <property type="entry name" value="SDR_oxidoreductase"/>
</dbReference>
<evidence type="ECO:0000313" key="5">
    <source>
        <dbReference type="Proteomes" id="UP000054279"/>
    </source>
</evidence>
<name>A0A0C9UZX4_SPHS4</name>
<keyword evidence="2" id="KW-0560">Oxidoreductase</keyword>
<dbReference type="HOGENOM" id="CLU_010194_2_9_1"/>
<evidence type="ECO:0008006" key="6">
    <source>
        <dbReference type="Google" id="ProtNLM"/>
    </source>
</evidence>
<dbReference type="CDD" id="cd05374">
    <property type="entry name" value="17beta-HSD-like_SDR_c"/>
    <property type="match status" value="1"/>
</dbReference>
<protein>
    <recommendedName>
        <fullName evidence="6">3-oxoacyl-[acyl-carrier-protein] reductase</fullName>
    </recommendedName>
</protein>
<accession>A0A0C9UZX4</accession>
<dbReference type="InterPro" id="IPR002347">
    <property type="entry name" value="SDR_fam"/>
</dbReference>
<dbReference type="Pfam" id="PF00106">
    <property type="entry name" value="adh_short"/>
    <property type="match status" value="1"/>
</dbReference>
<dbReference type="GO" id="GO:0016491">
    <property type="term" value="F:oxidoreductase activity"/>
    <property type="evidence" value="ECO:0007669"/>
    <property type="project" value="UniProtKB-KW"/>
</dbReference>
<comment type="similarity">
    <text evidence="1 3">Belongs to the short-chain dehydrogenases/reductases (SDR) family.</text>
</comment>
<dbReference type="Gene3D" id="3.40.50.720">
    <property type="entry name" value="NAD(P)-binding Rossmann-like Domain"/>
    <property type="match status" value="1"/>
</dbReference>
<sequence>MPDTAMFSGKKVWFITGTSSGLGRGLAVTALDRGDKVIATARNIEAIRDLKVQGAYVMQLDVCEDFSVIQRKAEEAISVYGRVDVVVNNAGFCMFGALEVVGAEGYLQQYKTNVFGVINVTNALLPHMRQRGEGTIVIVGSRSGWKTQAAVRPYASSKAAVHAIADSLTEELRPLGIRVLLIQPGSIRTQMVPNSQLKPASTVQPLDYVSYHVLCAKVLASVHGKQPGDPQKAVNIIADIVRGEGCAVGKRWPDVIVLGEDAENDIRSRCQQVLARLDDTEWKDVARQVAL</sequence>
<gene>
    <name evidence="4" type="ORF">M422DRAFT_36444</name>
</gene>
<evidence type="ECO:0000313" key="4">
    <source>
        <dbReference type="EMBL" id="KIJ30730.1"/>
    </source>
</evidence>
<dbReference type="SUPFAM" id="SSF51735">
    <property type="entry name" value="NAD(P)-binding Rossmann-fold domains"/>
    <property type="match status" value="1"/>
</dbReference>
<dbReference type="PANTHER" id="PTHR43976:SF16">
    <property type="entry name" value="SHORT-CHAIN DEHYDROGENASE_REDUCTASE FAMILY PROTEIN"/>
    <property type="match status" value="1"/>
</dbReference>
<dbReference type="Proteomes" id="UP000054279">
    <property type="component" value="Unassembled WGS sequence"/>
</dbReference>
<evidence type="ECO:0000256" key="1">
    <source>
        <dbReference type="ARBA" id="ARBA00006484"/>
    </source>
</evidence>
<evidence type="ECO:0000256" key="3">
    <source>
        <dbReference type="RuleBase" id="RU000363"/>
    </source>
</evidence>
<evidence type="ECO:0000256" key="2">
    <source>
        <dbReference type="ARBA" id="ARBA00023002"/>
    </source>
</evidence>
<organism evidence="4 5">
    <name type="scientific">Sphaerobolus stellatus (strain SS14)</name>
    <dbReference type="NCBI Taxonomy" id="990650"/>
    <lineage>
        <taxon>Eukaryota</taxon>
        <taxon>Fungi</taxon>
        <taxon>Dikarya</taxon>
        <taxon>Basidiomycota</taxon>
        <taxon>Agaricomycotina</taxon>
        <taxon>Agaricomycetes</taxon>
        <taxon>Phallomycetidae</taxon>
        <taxon>Geastrales</taxon>
        <taxon>Sphaerobolaceae</taxon>
        <taxon>Sphaerobolus</taxon>
    </lineage>
</organism>